<accession>A0A2U1SS24</accession>
<comment type="similarity">
    <text evidence="7">Belongs to the class I-like SAM-binding methyltransferase superfamily. TrmB family.</text>
</comment>
<dbReference type="PANTHER" id="PTHR23417">
    <property type="entry name" value="3-DEOXY-D-MANNO-OCTULOSONIC-ACID TRANSFERASE/TRNA GUANINE-N 7 - -METHYLTRANSFERASE"/>
    <property type="match status" value="1"/>
</dbReference>
<evidence type="ECO:0000256" key="5">
    <source>
        <dbReference type="ARBA" id="ARBA00022691"/>
    </source>
</evidence>
<evidence type="ECO:0000256" key="6">
    <source>
        <dbReference type="ARBA" id="ARBA00022694"/>
    </source>
</evidence>
<evidence type="ECO:0000313" key="9">
    <source>
        <dbReference type="Proteomes" id="UP000245137"/>
    </source>
</evidence>
<dbReference type="UniPathway" id="UPA00989"/>
<evidence type="ECO:0000256" key="3">
    <source>
        <dbReference type="ARBA" id="ARBA00022603"/>
    </source>
</evidence>
<comment type="catalytic activity">
    <reaction evidence="1 7">
        <text>guanosine(46) in tRNA + S-adenosyl-L-methionine = N(7)-methylguanosine(46) in tRNA + S-adenosyl-L-homocysteine</text>
        <dbReference type="Rhea" id="RHEA:42708"/>
        <dbReference type="Rhea" id="RHEA-COMP:10188"/>
        <dbReference type="Rhea" id="RHEA-COMP:10189"/>
        <dbReference type="ChEBI" id="CHEBI:57856"/>
        <dbReference type="ChEBI" id="CHEBI:59789"/>
        <dbReference type="ChEBI" id="CHEBI:74269"/>
        <dbReference type="ChEBI" id="CHEBI:74480"/>
        <dbReference type="EC" id="2.1.1.33"/>
    </reaction>
</comment>
<dbReference type="InterPro" id="IPR029063">
    <property type="entry name" value="SAM-dependent_MTases_sf"/>
</dbReference>
<dbReference type="Pfam" id="PF02390">
    <property type="entry name" value="Methyltransf_4"/>
    <property type="match status" value="1"/>
</dbReference>
<evidence type="ECO:0000256" key="7">
    <source>
        <dbReference type="HAMAP-Rule" id="MF_01057"/>
    </source>
</evidence>
<dbReference type="HAMAP" id="MF_01057">
    <property type="entry name" value="tRNA_methyltr_TrmB"/>
    <property type="match status" value="1"/>
</dbReference>
<dbReference type="InterPro" id="IPR055361">
    <property type="entry name" value="tRNA_methyltr_TrmB_bact"/>
</dbReference>
<dbReference type="RefSeq" id="WP_108916711.1">
    <property type="nucleotide sequence ID" value="NZ_BGJY01000008.1"/>
</dbReference>
<gene>
    <name evidence="7" type="primary">trmB</name>
    <name evidence="8" type="ORF">C5689_07770</name>
</gene>
<dbReference type="AlphaFoldDB" id="A0A2U1SS24"/>
<feature type="binding site" evidence="7">
    <location>
        <position position="64"/>
    </location>
    <ligand>
        <name>S-adenosyl-L-methionine</name>
        <dbReference type="ChEBI" id="CHEBI:59789"/>
    </ligand>
</feature>
<dbReference type="OrthoDB" id="9802090at2"/>
<keyword evidence="6 7" id="KW-0819">tRNA processing</keyword>
<feature type="binding site" evidence="7">
    <location>
        <begin position="212"/>
        <end position="215"/>
    </location>
    <ligand>
        <name>substrate</name>
    </ligand>
</feature>
<dbReference type="GO" id="GO:0043527">
    <property type="term" value="C:tRNA methyltransferase complex"/>
    <property type="evidence" value="ECO:0007669"/>
    <property type="project" value="TreeGrafter"/>
</dbReference>
<comment type="caution">
    <text evidence="8">The sequence shown here is derived from an EMBL/GenBank/DDBJ whole genome shotgun (WGS) entry which is preliminary data.</text>
</comment>
<sequence>MNDEIGGAAPVARRLYGRSKGKALRAGQARLLQELLPKLTLDLSQPCPCAKTLFSTQVEDVFLEIGFGGGEHLIASAAARPDVGFIGCEPFVNGMAKLLARIDALGLANIRLHQGDAAEVVGWLPQASLGRTFLFYPDPWPKRRHRKRRFVSNETLAALAHVLRPGGELRFATDIDDYAGWTLARVRESTDFAWTAAAAADWLTPWRGWTQTKYEAKAMAAGRKPVYLTFERRRGRERGRASDA</sequence>
<keyword evidence="3 7" id="KW-0489">Methyltransferase</keyword>
<dbReference type="InterPro" id="IPR003358">
    <property type="entry name" value="tRNA_(Gua-N-7)_MeTrfase_Trmb"/>
</dbReference>
<keyword evidence="5 7" id="KW-0949">S-adenosyl-L-methionine</keyword>
<dbReference type="SUPFAM" id="SSF53335">
    <property type="entry name" value="S-adenosyl-L-methionine-dependent methyltransferases"/>
    <property type="match status" value="1"/>
</dbReference>
<evidence type="ECO:0000256" key="1">
    <source>
        <dbReference type="ARBA" id="ARBA00000142"/>
    </source>
</evidence>
<evidence type="ECO:0000256" key="2">
    <source>
        <dbReference type="ARBA" id="ARBA00003015"/>
    </source>
</evidence>
<dbReference type="GO" id="GO:0008176">
    <property type="term" value="F:tRNA (guanine(46)-N7)-methyltransferase activity"/>
    <property type="evidence" value="ECO:0007669"/>
    <property type="project" value="UniProtKB-UniRule"/>
</dbReference>
<dbReference type="PANTHER" id="PTHR23417:SF14">
    <property type="entry name" value="PENTACOTRIPEPTIDE-REPEAT REGION OF PRORP DOMAIN-CONTAINING PROTEIN"/>
    <property type="match status" value="1"/>
</dbReference>
<keyword evidence="9" id="KW-1185">Reference proteome</keyword>
<comment type="caution">
    <text evidence="7">Lacks conserved residue(s) required for the propagation of feature annotation.</text>
</comment>
<evidence type="ECO:0000256" key="4">
    <source>
        <dbReference type="ARBA" id="ARBA00022679"/>
    </source>
</evidence>
<dbReference type="EMBL" id="PUIV01000008">
    <property type="protein sequence ID" value="PWB94414.1"/>
    <property type="molecule type" value="Genomic_DNA"/>
</dbReference>
<name>A0A2U1SS24_METSR</name>
<dbReference type="EC" id="2.1.1.33" evidence="7"/>
<evidence type="ECO:0000313" key="8">
    <source>
        <dbReference type="EMBL" id="PWB94414.1"/>
    </source>
</evidence>
<comment type="pathway">
    <text evidence="7">tRNA modification; N(7)-methylguanine-tRNA biosynthesis.</text>
</comment>
<feature type="binding site" evidence="7">
    <location>
        <position position="174"/>
    </location>
    <ligand>
        <name>substrate</name>
    </ligand>
</feature>
<comment type="function">
    <text evidence="2 7">Catalyzes the formation of N(7)-methylguanine at position 46 (m7G46) in tRNA.</text>
</comment>
<dbReference type="Gene3D" id="3.40.50.150">
    <property type="entry name" value="Vaccinia Virus protein VP39"/>
    <property type="match status" value="1"/>
</dbReference>
<dbReference type="PROSITE" id="PS51625">
    <property type="entry name" value="SAM_MT_TRMB"/>
    <property type="match status" value="1"/>
</dbReference>
<keyword evidence="4 7" id="KW-0808">Transferase</keyword>
<dbReference type="NCBIfam" id="TIGR00091">
    <property type="entry name" value="tRNA (guanosine(46)-N7)-methyltransferase TrmB"/>
    <property type="match status" value="1"/>
</dbReference>
<reference evidence="8 9" key="1">
    <citation type="journal article" date="2018" name="Appl. Microbiol. Biotechnol.">
        <title>Co-cultivation of the strictly anaerobic methanogen Methanosarcina barkeri with aerobic methanotrophs in an oxygen-limited membrane bioreactor.</title>
        <authorList>
            <person name="In 't Zandt M.H."/>
            <person name="van den Bosch T.J.M."/>
            <person name="Rijkers R."/>
            <person name="van Kessel M.A.H.J."/>
            <person name="Jetten M.S.M."/>
            <person name="Welte C.U."/>
        </authorList>
    </citation>
    <scope>NUCLEOTIDE SEQUENCE [LARGE SCALE GENOMIC DNA]</scope>
    <source>
        <strain evidence="8 9">DSM 17706</strain>
    </source>
</reference>
<feature type="binding site" evidence="7">
    <location>
        <position position="89"/>
    </location>
    <ligand>
        <name>S-adenosyl-L-methionine</name>
        <dbReference type="ChEBI" id="CHEBI:59789"/>
    </ligand>
</feature>
<protein>
    <recommendedName>
        <fullName evidence="7">tRNA (guanine-N(7)-)-methyltransferase</fullName>
        <ecNumber evidence="7">2.1.1.33</ecNumber>
    </recommendedName>
    <alternativeName>
        <fullName evidence="7">tRNA (guanine(46)-N(7))-methyltransferase</fullName>
    </alternativeName>
    <alternativeName>
        <fullName evidence="7">tRNA(m7G46)-methyltransferase</fullName>
    </alternativeName>
</protein>
<feature type="binding site" evidence="7">
    <location>
        <position position="142"/>
    </location>
    <ligand>
        <name>substrate</name>
    </ligand>
</feature>
<organism evidence="8 9">
    <name type="scientific">Methylosinus sporium</name>
    <dbReference type="NCBI Taxonomy" id="428"/>
    <lineage>
        <taxon>Bacteria</taxon>
        <taxon>Pseudomonadati</taxon>
        <taxon>Pseudomonadota</taxon>
        <taxon>Alphaproteobacteria</taxon>
        <taxon>Hyphomicrobiales</taxon>
        <taxon>Methylocystaceae</taxon>
        <taxon>Methylosinus</taxon>
    </lineage>
</organism>
<dbReference type="Proteomes" id="UP000245137">
    <property type="component" value="Unassembled WGS sequence"/>
</dbReference>
<feature type="binding site" evidence="7">
    <location>
        <position position="138"/>
    </location>
    <ligand>
        <name>S-adenosyl-L-methionine</name>
        <dbReference type="ChEBI" id="CHEBI:59789"/>
    </ligand>
</feature>
<feature type="binding site" evidence="7">
    <location>
        <position position="116"/>
    </location>
    <ligand>
        <name>S-adenosyl-L-methionine</name>
        <dbReference type="ChEBI" id="CHEBI:59789"/>
    </ligand>
</feature>
<proteinExistence type="inferred from homology"/>